<dbReference type="Proteomes" id="UP000094389">
    <property type="component" value="Unassembled WGS sequence"/>
</dbReference>
<name>A0A1E4RWG7_CYBJN</name>
<keyword evidence="5" id="KW-1185">Reference proteome</keyword>
<dbReference type="STRING" id="983966.A0A1E4RWG7"/>
<feature type="domain" description="Inner kinetochore subunit AME1" evidence="3">
    <location>
        <begin position="148"/>
        <end position="261"/>
    </location>
</feature>
<evidence type="ECO:0000256" key="1">
    <source>
        <dbReference type="SAM" id="Coils"/>
    </source>
</evidence>
<evidence type="ECO:0000256" key="2">
    <source>
        <dbReference type="SAM" id="MobiDB-lite"/>
    </source>
</evidence>
<dbReference type="AlphaFoldDB" id="A0A1E4RWG7"/>
<dbReference type="OrthoDB" id="3995136at2759"/>
<dbReference type="EMBL" id="KV453939">
    <property type="protein sequence ID" value="ODV71627.1"/>
    <property type="molecule type" value="Genomic_DNA"/>
</dbReference>
<proteinExistence type="predicted"/>
<dbReference type="InterPro" id="IPR048743">
    <property type="entry name" value="AME1"/>
</dbReference>
<dbReference type="RefSeq" id="XP_020068666.1">
    <property type="nucleotide sequence ID" value="XM_020217642.1"/>
</dbReference>
<feature type="compositionally biased region" description="Acidic residues" evidence="2">
    <location>
        <begin position="73"/>
        <end position="104"/>
    </location>
</feature>
<dbReference type="Pfam" id="PF20994">
    <property type="entry name" value="CENPU"/>
    <property type="match status" value="1"/>
</dbReference>
<feature type="region of interest" description="Disordered" evidence="2">
    <location>
        <begin position="29"/>
        <end position="112"/>
    </location>
</feature>
<gene>
    <name evidence="4" type="ORF">CYBJADRAFT_29695</name>
</gene>
<evidence type="ECO:0000259" key="3">
    <source>
        <dbReference type="Pfam" id="PF20994"/>
    </source>
</evidence>
<feature type="compositionally biased region" description="Basic residues" evidence="2">
    <location>
        <begin position="58"/>
        <end position="67"/>
    </location>
</feature>
<organism evidence="4 5">
    <name type="scientific">Cyberlindnera jadinii (strain ATCC 18201 / CBS 1600 / BCRC 20928 / JCM 3617 / NBRC 0987 / NRRL Y-1542)</name>
    <name type="common">Torula yeast</name>
    <name type="synonym">Candida utilis</name>
    <dbReference type="NCBI Taxonomy" id="983966"/>
    <lineage>
        <taxon>Eukaryota</taxon>
        <taxon>Fungi</taxon>
        <taxon>Dikarya</taxon>
        <taxon>Ascomycota</taxon>
        <taxon>Saccharomycotina</taxon>
        <taxon>Saccharomycetes</taxon>
        <taxon>Phaffomycetales</taxon>
        <taxon>Phaffomycetaceae</taxon>
        <taxon>Cyberlindnera</taxon>
    </lineage>
</organism>
<sequence length="267" mass="31001">MNSPLMYRRFGVDMDDPYFNNYGDDMDVNVEHPRTPRTTFEPVLNSGNRSIVSAKASPNKKRKRIRLAKYDGDDSDVYGDDYDEDDENDGDGDGDDDDDDDYGSGDEGKVRISRLPTSSARLTSVDLVIHLLQSSSAFRCKALVGATVEHLLDILDLNMVNNHYSYKIQDLQNEKKSLRREILRVREEVSRKSSQLEQQRLRYSRLRKLLCAKWRFNGKLETTKTQVRPQILERLNRLNNVYDPHWNLVTRLSLLNEKLQELDQQSQ</sequence>
<evidence type="ECO:0000313" key="5">
    <source>
        <dbReference type="Proteomes" id="UP000094389"/>
    </source>
</evidence>
<accession>A0A1E4RWG7</accession>
<keyword evidence="1" id="KW-0175">Coiled coil</keyword>
<reference evidence="4 5" key="1">
    <citation type="journal article" date="2016" name="Proc. Natl. Acad. Sci. U.S.A.">
        <title>Comparative genomics of biotechnologically important yeasts.</title>
        <authorList>
            <person name="Riley R."/>
            <person name="Haridas S."/>
            <person name="Wolfe K.H."/>
            <person name="Lopes M.R."/>
            <person name="Hittinger C.T."/>
            <person name="Goeker M."/>
            <person name="Salamov A.A."/>
            <person name="Wisecaver J.H."/>
            <person name="Long T.M."/>
            <person name="Calvey C.H."/>
            <person name="Aerts A.L."/>
            <person name="Barry K.W."/>
            <person name="Choi C."/>
            <person name="Clum A."/>
            <person name="Coughlan A.Y."/>
            <person name="Deshpande S."/>
            <person name="Douglass A.P."/>
            <person name="Hanson S.J."/>
            <person name="Klenk H.-P."/>
            <person name="LaButti K.M."/>
            <person name="Lapidus A."/>
            <person name="Lindquist E.A."/>
            <person name="Lipzen A.M."/>
            <person name="Meier-Kolthoff J.P."/>
            <person name="Ohm R.A."/>
            <person name="Otillar R.P."/>
            <person name="Pangilinan J.L."/>
            <person name="Peng Y."/>
            <person name="Rokas A."/>
            <person name="Rosa C.A."/>
            <person name="Scheuner C."/>
            <person name="Sibirny A.A."/>
            <person name="Slot J.C."/>
            <person name="Stielow J.B."/>
            <person name="Sun H."/>
            <person name="Kurtzman C.P."/>
            <person name="Blackwell M."/>
            <person name="Grigoriev I.V."/>
            <person name="Jeffries T.W."/>
        </authorList>
    </citation>
    <scope>NUCLEOTIDE SEQUENCE [LARGE SCALE GENOMIC DNA]</scope>
    <source>
        <strain evidence="5">ATCC 18201 / CBS 1600 / BCRC 20928 / JCM 3617 / NBRC 0987 / NRRL Y-1542</strain>
    </source>
</reference>
<dbReference type="GeneID" id="30992038"/>
<feature type="coiled-coil region" evidence="1">
    <location>
        <begin position="161"/>
        <end position="195"/>
    </location>
</feature>
<evidence type="ECO:0000313" key="4">
    <source>
        <dbReference type="EMBL" id="ODV71627.1"/>
    </source>
</evidence>
<protein>
    <recommendedName>
        <fullName evidence="3">Inner kinetochore subunit AME1 domain-containing protein</fullName>
    </recommendedName>
</protein>